<protein>
    <submittedName>
        <fullName evidence="1">Uncharacterized protein</fullName>
    </submittedName>
</protein>
<evidence type="ECO:0000313" key="1">
    <source>
        <dbReference type="EMBL" id="TDZ73367.1"/>
    </source>
</evidence>
<dbReference type="EMBL" id="RYZW01000006">
    <property type="protein sequence ID" value="TDZ73367.1"/>
    <property type="molecule type" value="Genomic_DNA"/>
</dbReference>
<reference evidence="1 2" key="1">
    <citation type="submission" date="2018-12" db="EMBL/GenBank/DDBJ databases">
        <title>Genome sequence and assembly of Colletotrichum trifolii.</title>
        <authorList>
            <person name="Gan P."/>
            <person name="Shirasu K."/>
        </authorList>
    </citation>
    <scope>NUCLEOTIDE SEQUENCE [LARGE SCALE GENOMIC DNA]</scope>
    <source>
        <strain evidence="1 2">543-2</strain>
    </source>
</reference>
<evidence type="ECO:0000313" key="2">
    <source>
        <dbReference type="Proteomes" id="UP000295703"/>
    </source>
</evidence>
<gene>
    <name evidence="1" type="ORF">CTRI78_v001149</name>
</gene>
<organism evidence="1 2">
    <name type="scientific">Colletotrichum trifolii</name>
    <dbReference type="NCBI Taxonomy" id="5466"/>
    <lineage>
        <taxon>Eukaryota</taxon>
        <taxon>Fungi</taxon>
        <taxon>Dikarya</taxon>
        <taxon>Ascomycota</taxon>
        <taxon>Pezizomycotina</taxon>
        <taxon>Sordariomycetes</taxon>
        <taxon>Hypocreomycetidae</taxon>
        <taxon>Glomerellales</taxon>
        <taxon>Glomerellaceae</taxon>
        <taxon>Colletotrichum</taxon>
        <taxon>Colletotrichum orbiculare species complex</taxon>
    </lineage>
</organism>
<proteinExistence type="predicted"/>
<comment type="caution">
    <text evidence="1">The sequence shown here is derived from an EMBL/GenBank/DDBJ whole genome shotgun (WGS) entry which is preliminary data.</text>
</comment>
<dbReference type="Proteomes" id="UP000295703">
    <property type="component" value="Unassembled WGS sequence"/>
</dbReference>
<sequence>MEKNEKKTSELQLVMKTHDGQFTFNTPEHFSFEWDAEVASSNQGQGEGGDRKRRRVQLDVGLKDVRGIEAADSASDAEPTMVDVVAERDAAFAERDAAIAEQESLEGHIIVLQSDVKKLESMVYKTSDDRDDFESKFFEAQKDLCRLRKSHSDAVVENNAATKRLKLQLDKEVAKCAGIRKFLDKTIAERDALQKRLDGVVKQEKPLSYLSNGEI</sequence>
<accession>A0A4V3HXB7</accession>
<name>A0A4V3HXB7_COLTR</name>
<dbReference type="AlphaFoldDB" id="A0A4V3HXB7"/>
<keyword evidence="2" id="KW-1185">Reference proteome</keyword>